<sequence>MAVWHFILPIRRIRGRWPWGAFGTAPPEPVVTATTGAASGQEDIGVGAAVGGLLVPATVTYGATGAALLIGGNRTSLSRSTDRRSL</sequence>
<accession>A0A9W6RE88</accession>
<dbReference type="Proteomes" id="UP001165135">
    <property type="component" value="Unassembled WGS sequence"/>
</dbReference>
<comment type="caution">
    <text evidence="1">The sequence shown here is derived from an EMBL/GenBank/DDBJ whole genome shotgun (WGS) entry which is preliminary data.</text>
</comment>
<organism evidence="1 2">
    <name type="scientific">Actinoallomurus iriomotensis</name>
    <dbReference type="NCBI Taxonomy" id="478107"/>
    <lineage>
        <taxon>Bacteria</taxon>
        <taxon>Bacillati</taxon>
        <taxon>Actinomycetota</taxon>
        <taxon>Actinomycetes</taxon>
        <taxon>Streptosporangiales</taxon>
        <taxon>Thermomonosporaceae</taxon>
        <taxon>Actinoallomurus</taxon>
    </lineage>
</organism>
<protein>
    <submittedName>
        <fullName evidence="1">Uncharacterized protein</fullName>
    </submittedName>
</protein>
<dbReference type="AlphaFoldDB" id="A0A9W6RE88"/>
<proteinExistence type="predicted"/>
<reference evidence="1" key="1">
    <citation type="submission" date="2023-03" db="EMBL/GenBank/DDBJ databases">
        <title>Actinoallomurus iriomotensis NBRC 103681.</title>
        <authorList>
            <person name="Ichikawa N."/>
            <person name="Sato H."/>
            <person name="Tonouchi N."/>
        </authorList>
    </citation>
    <scope>NUCLEOTIDE SEQUENCE</scope>
    <source>
        <strain evidence="1">NBRC 103681</strain>
    </source>
</reference>
<dbReference type="EMBL" id="BSTJ01000002">
    <property type="protein sequence ID" value="GLY73994.1"/>
    <property type="molecule type" value="Genomic_DNA"/>
</dbReference>
<dbReference type="RefSeq" id="WP_285619635.1">
    <property type="nucleotide sequence ID" value="NZ_BSTJ01000002.1"/>
</dbReference>
<gene>
    <name evidence="1" type="ORF">Airi01_022610</name>
</gene>
<evidence type="ECO:0000313" key="1">
    <source>
        <dbReference type="EMBL" id="GLY73994.1"/>
    </source>
</evidence>
<evidence type="ECO:0000313" key="2">
    <source>
        <dbReference type="Proteomes" id="UP001165135"/>
    </source>
</evidence>
<name>A0A9W6RE88_9ACTN</name>